<dbReference type="InterPro" id="IPR005829">
    <property type="entry name" value="Sugar_transporter_CS"/>
</dbReference>
<dbReference type="GO" id="GO:0008483">
    <property type="term" value="F:transaminase activity"/>
    <property type="evidence" value="ECO:0007669"/>
    <property type="project" value="UniProtKB-KW"/>
</dbReference>
<comment type="similarity">
    <text evidence="3">Belongs to the class-III pyridoxal-phosphate-dependent aminotransferase family.</text>
</comment>
<dbReference type="Gene3D" id="3.40.640.10">
    <property type="entry name" value="Type I PLP-dependent aspartate aminotransferase-like (Major domain)"/>
    <property type="match status" value="1"/>
</dbReference>
<dbReference type="Gene3D" id="1.20.1250.20">
    <property type="entry name" value="MFS general substrate transporter like domains"/>
    <property type="match status" value="1"/>
</dbReference>
<dbReference type="EMBL" id="OU892282">
    <property type="protein sequence ID" value="CAG9771088.1"/>
    <property type="molecule type" value="Genomic_DNA"/>
</dbReference>
<evidence type="ECO:0000259" key="15">
    <source>
        <dbReference type="PROSITE" id="PS50850"/>
    </source>
</evidence>
<protein>
    <recommendedName>
        <fullName evidence="15">Major facilitator superfamily (MFS) profile domain-containing protein</fullName>
    </recommendedName>
</protein>
<dbReference type="FunFam" id="3.40.640.10:FF:000219">
    <property type="entry name" value="Aminotransferase PigE"/>
    <property type="match status" value="1"/>
</dbReference>
<dbReference type="Pfam" id="PF00083">
    <property type="entry name" value="Sugar_tr"/>
    <property type="match status" value="1"/>
</dbReference>
<feature type="transmembrane region" description="Helical" evidence="14">
    <location>
        <begin position="168"/>
        <end position="188"/>
    </location>
</feature>
<dbReference type="SUPFAM" id="SSF103473">
    <property type="entry name" value="MFS general substrate transporter"/>
    <property type="match status" value="1"/>
</dbReference>
<dbReference type="InterPro" id="IPR036259">
    <property type="entry name" value="MFS_trans_sf"/>
</dbReference>
<proteinExistence type="inferred from homology"/>
<dbReference type="AlphaFoldDB" id="A0A9N9MTC4"/>
<dbReference type="SUPFAM" id="SSF53383">
    <property type="entry name" value="PLP-dependent transferases"/>
    <property type="match status" value="1"/>
</dbReference>
<keyword evidence="5" id="KW-1003">Cell membrane</keyword>
<reference evidence="16" key="1">
    <citation type="submission" date="2022-01" db="EMBL/GenBank/DDBJ databases">
        <authorList>
            <person name="King R."/>
        </authorList>
    </citation>
    <scope>NUCLEOTIDE SEQUENCE</scope>
</reference>
<keyword evidence="8" id="KW-0808">Transferase</keyword>
<evidence type="ECO:0000256" key="9">
    <source>
        <dbReference type="ARBA" id="ARBA00022692"/>
    </source>
</evidence>
<evidence type="ECO:0000256" key="6">
    <source>
        <dbReference type="ARBA" id="ARBA00022576"/>
    </source>
</evidence>
<feature type="transmembrane region" description="Helical" evidence="14">
    <location>
        <begin position="194"/>
        <end position="213"/>
    </location>
</feature>
<dbReference type="OrthoDB" id="5419315at2759"/>
<organism evidence="16 17">
    <name type="scientific">Ceutorhynchus assimilis</name>
    <name type="common">cabbage seed weevil</name>
    <dbReference type="NCBI Taxonomy" id="467358"/>
    <lineage>
        <taxon>Eukaryota</taxon>
        <taxon>Metazoa</taxon>
        <taxon>Ecdysozoa</taxon>
        <taxon>Arthropoda</taxon>
        <taxon>Hexapoda</taxon>
        <taxon>Insecta</taxon>
        <taxon>Pterygota</taxon>
        <taxon>Neoptera</taxon>
        <taxon>Endopterygota</taxon>
        <taxon>Coleoptera</taxon>
        <taxon>Polyphaga</taxon>
        <taxon>Cucujiformia</taxon>
        <taxon>Curculionidae</taxon>
        <taxon>Ceutorhynchinae</taxon>
        <taxon>Ceutorhynchus</taxon>
    </lineage>
</organism>
<keyword evidence="12 14" id="KW-0472">Membrane</keyword>
<evidence type="ECO:0000313" key="17">
    <source>
        <dbReference type="Proteomes" id="UP001152799"/>
    </source>
</evidence>
<evidence type="ECO:0000256" key="14">
    <source>
        <dbReference type="SAM" id="Phobius"/>
    </source>
</evidence>
<feature type="transmembrane region" description="Helical" evidence="14">
    <location>
        <begin position="30"/>
        <end position="49"/>
    </location>
</feature>
<comment type="subcellular location">
    <subcellularLocation>
        <location evidence="2">Cell membrane</location>
        <topology evidence="2">Multi-pass membrane protein</topology>
    </subcellularLocation>
</comment>
<evidence type="ECO:0000256" key="13">
    <source>
        <dbReference type="ARBA" id="ARBA00023180"/>
    </source>
</evidence>
<keyword evidence="17" id="KW-1185">Reference proteome</keyword>
<dbReference type="InterPro" id="IPR005814">
    <property type="entry name" value="Aminotrans_3"/>
</dbReference>
<feature type="transmembrane region" description="Helical" evidence="14">
    <location>
        <begin position="135"/>
        <end position="156"/>
    </location>
</feature>
<dbReference type="InterPro" id="IPR005828">
    <property type="entry name" value="MFS_sugar_transport-like"/>
</dbReference>
<keyword evidence="10" id="KW-0663">Pyridoxal phosphate</keyword>
<accession>A0A9N9MTC4</accession>
<dbReference type="Pfam" id="PF00202">
    <property type="entry name" value="Aminotran_3"/>
    <property type="match status" value="1"/>
</dbReference>
<keyword evidence="13" id="KW-0325">Glycoprotein</keyword>
<keyword evidence="7" id="KW-0762">Sugar transport</keyword>
<dbReference type="GO" id="GO:0005886">
    <property type="term" value="C:plasma membrane"/>
    <property type="evidence" value="ECO:0007669"/>
    <property type="project" value="UniProtKB-SubCell"/>
</dbReference>
<feature type="domain" description="Major facilitator superfamily (MFS) profile" evidence="15">
    <location>
        <begin position="32"/>
        <end position="466"/>
    </location>
</feature>
<evidence type="ECO:0000256" key="3">
    <source>
        <dbReference type="ARBA" id="ARBA00008954"/>
    </source>
</evidence>
<dbReference type="InterPro" id="IPR015424">
    <property type="entry name" value="PyrdxlP-dep_Trfase"/>
</dbReference>
<comment type="cofactor">
    <cofactor evidence="1">
        <name>pyridoxal 5'-phosphate</name>
        <dbReference type="ChEBI" id="CHEBI:597326"/>
    </cofactor>
</comment>
<keyword evidence="4" id="KW-0813">Transport</keyword>
<dbReference type="GO" id="GO:0022857">
    <property type="term" value="F:transmembrane transporter activity"/>
    <property type="evidence" value="ECO:0007669"/>
    <property type="project" value="InterPro"/>
</dbReference>
<keyword evidence="11 14" id="KW-1133">Transmembrane helix</keyword>
<evidence type="ECO:0000256" key="7">
    <source>
        <dbReference type="ARBA" id="ARBA00022597"/>
    </source>
</evidence>
<dbReference type="InterPro" id="IPR020846">
    <property type="entry name" value="MFS_dom"/>
</dbReference>
<name>A0A9N9MTC4_9CUCU</name>
<dbReference type="Gene3D" id="3.90.1150.10">
    <property type="entry name" value="Aspartate Aminotransferase, domain 1"/>
    <property type="match status" value="1"/>
</dbReference>
<feature type="transmembrane region" description="Helical" evidence="14">
    <location>
        <begin position="341"/>
        <end position="363"/>
    </location>
</feature>
<dbReference type="InterPro" id="IPR015421">
    <property type="entry name" value="PyrdxlP-dep_Trfase_major"/>
</dbReference>
<dbReference type="PRINTS" id="PR00171">
    <property type="entry name" value="SUGRTRNSPORT"/>
</dbReference>
<evidence type="ECO:0000256" key="12">
    <source>
        <dbReference type="ARBA" id="ARBA00023136"/>
    </source>
</evidence>
<feature type="transmembrane region" description="Helical" evidence="14">
    <location>
        <begin position="375"/>
        <end position="399"/>
    </location>
</feature>
<evidence type="ECO:0000256" key="8">
    <source>
        <dbReference type="ARBA" id="ARBA00022679"/>
    </source>
</evidence>
<feature type="transmembrane region" description="Helical" evidence="14">
    <location>
        <begin position="109"/>
        <end position="129"/>
    </location>
</feature>
<dbReference type="FunFam" id="1.20.1250.20:FF:000218">
    <property type="entry name" value="facilitated trehalose transporter Tret1"/>
    <property type="match status" value="1"/>
</dbReference>
<evidence type="ECO:0000256" key="5">
    <source>
        <dbReference type="ARBA" id="ARBA00022475"/>
    </source>
</evidence>
<feature type="transmembrane region" description="Helical" evidence="14">
    <location>
        <begin position="313"/>
        <end position="334"/>
    </location>
</feature>
<evidence type="ECO:0000256" key="11">
    <source>
        <dbReference type="ARBA" id="ARBA00022989"/>
    </source>
</evidence>
<dbReference type="GO" id="GO:0030170">
    <property type="term" value="F:pyridoxal phosphate binding"/>
    <property type="evidence" value="ECO:0007669"/>
    <property type="project" value="InterPro"/>
</dbReference>
<dbReference type="PROSITE" id="PS00216">
    <property type="entry name" value="SUGAR_TRANSPORT_1"/>
    <property type="match status" value="1"/>
</dbReference>
<evidence type="ECO:0000256" key="10">
    <source>
        <dbReference type="ARBA" id="ARBA00022898"/>
    </source>
</evidence>
<evidence type="ECO:0000256" key="4">
    <source>
        <dbReference type="ARBA" id="ARBA00022448"/>
    </source>
</evidence>
<dbReference type="GO" id="GO:0005739">
    <property type="term" value="C:mitochondrion"/>
    <property type="evidence" value="ECO:0007669"/>
    <property type="project" value="TreeGrafter"/>
</dbReference>
<keyword evidence="6" id="KW-0032">Aminotransferase</keyword>
<feature type="transmembrane region" description="Helical" evidence="14">
    <location>
        <begin position="276"/>
        <end position="301"/>
    </location>
</feature>
<feature type="transmembrane region" description="Helical" evidence="14">
    <location>
        <begin position="81"/>
        <end position="97"/>
    </location>
</feature>
<evidence type="ECO:0000313" key="16">
    <source>
        <dbReference type="EMBL" id="CAG9771088.1"/>
    </source>
</evidence>
<dbReference type="PANTHER" id="PTHR43206:SF1">
    <property type="entry name" value="4-AMINOBUTYRATE AMINOTRANSFERASE, MITOCHONDRIAL"/>
    <property type="match status" value="1"/>
</dbReference>
<evidence type="ECO:0000256" key="1">
    <source>
        <dbReference type="ARBA" id="ARBA00001933"/>
    </source>
</evidence>
<evidence type="ECO:0000256" key="2">
    <source>
        <dbReference type="ARBA" id="ARBA00004651"/>
    </source>
</evidence>
<dbReference type="PROSITE" id="PS50850">
    <property type="entry name" value="MFS"/>
    <property type="match status" value="1"/>
</dbReference>
<dbReference type="GO" id="GO:0009450">
    <property type="term" value="P:gamma-aminobutyric acid catabolic process"/>
    <property type="evidence" value="ECO:0007669"/>
    <property type="project" value="TreeGrafter"/>
</dbReference>
<sequence length="827" mass="90504">MSSDIEDKLTYHPMVCEEKTLLTNNKKNQFIAGFSVGLGGLCAGTALAWTSPALQYLLDTPGNNATNDAPPGFKISVPEEATVGATLMLGGLIFAIPSGKLADIFGRKFALILISLLFLVNYFLIAFAQNVMILVIARFFAGLALGGACVVCPMFIGEFADASLQGILGSLFGLNIQFGITYANVIGIFTNWQWMNICLAFPAVAAFLAILPLPETPVYLVANERYGKARRALGFYKGYNEVTIGEHLTQLQKNIAENEDSGSFKDLFTKKCYRRALIAGLGVFIYQQLCGINVVVFNLVTIIRAAGSTVDPLISASITNLIPFAVGIASVFVIEKRSRKYFLILSAVCMLIGSIGIALFFQLKNNGVFFPGIQVLPISCVALFMAGFAVGIGPVPWILMIELYGTEIRAIASGVNIANLYYVPFVHLARLKTEAGFETAPEGRFPIKLVCTGPSLLRSMLPQEARFETGPEGRFPLKYLEVLENQKQDRSVYTLVAVGIGTMWTRSVSGFLKNVPRTVNLRTATSLVPGEPKEPQILTAVPGPKSLKLLEDLNSINQSSSVQLFANYDKSIGNYLIDVDSNVFLDAFTQISSIPIGYNHPELLTVFQDDHKLRALINRPALGVYPGHDWPEKLRNVLLNVSPGMPQVMTMMCGSCSNENAYKALFLSYRARERGENVDFSELEMSTCMVNQPPGAPHLSLLSFHGAFHGRTIGTLATTHSKAIHKLDVPSFDWPIAHFPQYKYPLEDYVKENQTQDQKCLAEVEDLIEEYKKKGVPVAGIIVEPIQSEGGDNEASPEFFQGLQRIGKKHGAGLLIDEVQTGAVRKC</sequence>
<dbReference type="InterPro" id="IPR015422">
    <property type="entry name" value="PyrdxlP-dep_Trfase_small"/>
</dbReference>
<dbReference type="PANTHER" id="PTHR43206">
    <property type="entry name" value="AMINOTRANSFERASE"/>
    <property type="match status" value="1"/>
</dbReference>
<dbReference type="InterPro" id="IPR003663">
    <property type="entry name" value="Sugar/inositol_transpt"/>
</dbReference>
<keyword evidence="9 14" id="KW-0812">Transmembrane</keyword>
<dbReference type="Proteomes" id="UP001152799">
    <property type="component" value="Chromosome 6"/>
</dbReference>
<gene>
    <name evidence="16" type="ORF">CEUTPL_LOCUS11530</name>
</gene>